<accession>A0A5S4FBS8</accession>
<feature type="transmembrane region" description="Helical" evidence="1">
    <location>
        <begin position="167"/>
        <end position="186"/>
    </location>
</feature>
<dbReference type="Proteomes" id="UP000309128">
    <property type="component" value="Unassembled WGS sequence"/>
</dbReference>
<reference evidence="2 3" key="1">
    <citation type="submission" date="2019-05" db="EMBL/GenBank/DDBJ databases">
        <title>Draft genome sequence of Nonomuraea turkmeniaca DSM 43926.</title>
        <authorList>
            <person name="Saricaoglu S."/>
            <person name="Isik K."/>
        </authorList>
    </citation>
    <scope>NUCLEOTIDE SEQUENCE [LARGE SCALE GENOMIC DNA]</scope>
    <source>
        <strain evidence="2 3">DSM 43926</strain>
    </source>
</reference>
<evidence type="ECO:0000313" key="2">
    <source>
        <dbReference type="EMBL" id="TMR15025.1"/>
    </source>
</evidence>
<keyword evidence="3" id="KW-1185">Reference proteome</keyword>
<organism evidence="2 3">
    <name type="scientific">Nonomuraea turkmeniaca</name>
    <dbReference type="NCBI Taxonomy" id="103838"/>
    <lineage>
        <taxon>Bacteria</taxon>
        <taxon>Bacillati</taxon>
        <taxon>Actinomycetota</taxon>
        <taxon>Actinomycetes</taxon>
        <taxon>Streptosporangiales</taxon>
        <taxon>Streptosporangiaceae</taxon>
        <taxon>Nonomuraea</taxon>
    </lineage>
</organism>
<evidence type="ECO:0000313" key="3">
    <source>
        <dbReference type="Proteomes" id="UP000309128"/>
    </source>
</evidence>
<dbReference type="AlphaFoldDB" id="A0A5S4FBS8"/>
<feature type="transmembrane region" description="Helical" evidence="1">
    <location>
        <begin position="56"/>
        <end position="89"/>
    </location>
</feature>
<name>A0A5S4FBS8_9ACTN</name>
<comment type="caution">
    <text evidence="2">The sequence shown here is derived from an EMBL/GenBank/DDBJ whole genome shotgun (WGS) entry which is preliminary data.</text>
</comment>
<keyword evidence="1" id="KW-1133">Transmembrane helix</keyword>
<sequence length="223" mass="23278">MNNTVIDYTDFAEYDRRQRCIERHLVAAFLGGLLVGLVGMLIAGRGPEWVGQVYEPYAYLALSLVVGVTASGFGWALLTTFLAAVSALVAAMGAGALRGDLAFDVIGGSAAGLNWMLALLVGLGLLSYVTRRDDAWGDLAAGAVGAALLADVMDRATPGFIGNDQSFWPLPALVIGLLSVALVFVLRRNARARLLSLARSAVVAGVLTVCLAAFVAGWIPLAV</sequence>
<dbReference type="RefSeq" id="WP_138669127.1">
    <property type="nucleotide sequence ID" value="NZ_VCKY01000104.1"/>
</dbReference>
<proteinExistence type="predicted"/>
<keyword evidence="1" id="KW-0812">Transmembrane</keyword>
<evidence type="ECO:0000256" key="1">
    <source>
        <dbReference type="SAM" id="Phobius"/>
    </source>
</evidence>
<keyword evidence="1" id="KW-0472">Membrane</keyword>
<dbReference type="OrthoDB" id="3539092at2"/>
<protein>
    <submittedName>
        <fullName evidence="2">Uncharacterized protein</fullName>
    </submittedName>
</protein>
<feature type="transmembrane region" description="Helical" evidence="1">
    <location>
        <begin position="198"/>
        <end position="219"/>
    </location>
</feature>
<feature type="transmembrane region" description="Helical" evidence="1">
    <location>
        <begin position="101"/>
        <end position="129"/>
    </location>
</feature>
<gene>
    <name evidence="2" type="ORF">ETD86_27925</name>
</gene>
<dbReference type="EMBL" id="VCKY01000104">
    <property type="protein sequence ID" value="TMR15025.1"/>
    <property type="molecule type" value="Genomic_DNA"/>
</dbReference>
<feature type="transmembrane region" description="Helical" evidence="1">
    <location>
        <begin position="25"/>
        <end position="44"/>
    </location>
</feature>